<evidence type="ECO:0000259" key="2">
    <source>
        <dbReference type="Pfam" id="PF24883"/>
    </source>
</evidence>
<feature type="domain" description="Nephrocystin 3-like N-terminal" evidence="2">
    <location>
        <begin position="54"/>
        <end position="219"/>
    </location>
</feature>
<dbReference type="InterPro" id="IPR027417">
    <property type="entry name" value="P-loop_NTPase"/>
</dbReference>
<dbReference type="PANTHER" id="PTHR10039:SF14">
    <property type="entry name" value="NACHT DOMAIN-CONTAINING PROTEIN"/>
    <property type="match status" value="1"/>
</dbReference>
<protein>
    <recommendedName>
        <fullName evidence="2">Nephrocystin 3-like N-terminal domain-containing protein</fullName>
    </recommendedName>
</protein>
<keyword evidence="1" id="KW-0677">Repeat</keyword>
<gene>
    <name evidence="3" type="ORF">JR316_004893</name>
</gene>
<organism evidence="3">
    <name type="scientific">Psilocybe cubensis</name>
    <name type="common">Psychedelic mushroom</name>
    <name type="synonym">Stropharia cubensis</name>
    <dbReference type="NCBI Taxonomy" id="181762"/>
    <lineage>
        <taxon>Eukaryota</taxon>
        <taxon>Fungi</taxon>
        <taxon>Dikarya</taxon>
        <taxon>Basidiomycota</taxon>
        <taxon>Agaricomycotina</taxon>
        <taxon>Agaricomycetes</taxon>
        <taxon>Agaricomycetidae</taxon>
        <taxon>Agaricales</taxon>
        <taxon>Agaricineae</taxon>
        <taxon>Strophariaceae</taxon>
        <taxon>Psilocybe</taxon>
    </lineage>
</organism>
<proteinExistence type="predicted"/>
<dbReference type="EMBL" id="JAFIQS010000004">
    <property type="protein sequence ID" value="KAG5170504.1"/>
    <property type="molecule type" value="Genomic_DNA"/>
</dbReference>
<dbReference type="Gene3D" id="3.40.50.300">
    <property type="entry name" value="P-loop containing nucleotide triphosphate hydrolases"/>
    <property type="match status" value="1"/>
</dbReference>
<dbReference type="PANTHER" id="PTHR10039">
    <property type="entry name" value="AMELOGENIN"/>
    <property type="match status" value="1"/>
</dbReference>
<dbReference type="Pfam" id="PF24883">
    <property type="entry name" value="NPHP3_N"/>
    <property type="match status" value="1"/>
</dbReference>
<evidence type="ECO:0000256" key="1">
    <source>
        <dbReference type="ARBA" id="ARBA00022737"/>
    </source>
</evidence>
<accession>A0A8H7Y3Y4</accession>
<name>A0A8H7Y3Y4_PSICU</name>
<dbReference type="OrthoDB" id="4760524at2759"/>
<sequence length="750" mass="85742">MNQKSYPSLHRPEYFTGMDILQQNIAPGAFHDSDESCDPPKCHPRTREAVLEKIMQWIRIPDVERESFFMWLYGPAGSGKSAIAHTIAEMCKEAGLLAAAFFFSRNAAGRNDKTRLVATLVYQLALSIPAMRTEMCLALETDPALFKKSLEAQLTALVVRPFQSGVAQGKIITNKTPLLVIVDGLDECEDSYSQTTILNALSTLIHRYNLPFYFLIASRPEYELRRAFDAKTFSSCTMRIALDNDYRSHRDIKVFFEDKLKELRNDHPAGDNLPDYWPYGEHGLDLDVLVEKSSGQFIYASTVIRYVSSHRHWPPDRLETVFGVESSEDDSTPFSDLDALYTHILTAADIYRNKKIHNVLLSLVLRPFGRSTQQTISDIEKFWGYRTGEVSMLLSDLHSIINVPPKGDTWKSPKIAHASMSDFLLNRERSGKFYIDEKEGYIKLAVVAAKHLNSSSRPFETSQLVQVLYEACSVDAKAPPELFEQLHVMDPTPIFQSKSNFPELICWMAKQCHPSYTTSIVQRHKARLDQYFLEAISKLPAVPWTKKVLTAMSLPEFVPSISPIFKILQDELPGPQGVDPEGYLIKLTETRNFIFPFSRSTWKDRFEYCAMYSEFQKNYQLPESFVVRPTDYSVLAQSVWKFIRRRHYLEHDNPESWALNNYRIPVFFWAPNSLQAKVRTLPGEYCLYGELAFDLLSALLKVCPPASDDRELVTCLRETVPMPWGSEADPLLPHKIRTNELISNYLGDLI</sequence>
<dbReference type="InterPro" id="IPR056884">
    <property type="entry name" value="NPHP3-like_N"/>
</dbReference>
<evidence type="ECO:0000313" key="3">
    <source>
        <dbReference type="EMBL" id="KAG5170504.1"/>
    </source>
</evidence>
<dbReference type="SUPFAM" id="SSF52540">
    <property type="entry name" value="P-loop containing nucleoside triphosphate hydrolases"/>
    <property type="match status" value="1"/>
</dbReference>
<dbReference type="AlphaFoldDB" id="A0A8H7Y3Y4"/>
<reference evidence="3" key="1">
    <citation type="submission" date="2021-02" db="EMBL/GenBank/DDBJ databases">
        <title>Psilocybe cubensis genome.</title>
        <authorList>
            <person name="Mckernan K.J."/>
            <person name="Crawford S."/>
            <person name="Trippe A."/>
            <person name="Kane L.T."/>
            <person name="Mclaughlin S."/>
        </authorList>
    </citation>
    <scope>NUCLEOTIDE SEQUENCE [LARGE SCALE GENOMIC DNA]</scope>
    <source>
        <strain evidence="3">MGC-MH-2018</strain>
    </source>
</reference>
<comment type="caution">
    <text evidence="3">The sequence shown here is derived from an EMBL/GenBank/DDBJ whole genome shotgun (WGS) entry which is preliminary data.</text>
</comment>